<dbReference type="PANTHER" id="PTHR36456">
    <property type="entry name" value="UPF0232 PROTEIN SCO3875"/>
    <property type="match status" value="1"/>
</dbReference>
<dbReference type="eggNOG" id="COG5512">
    <property type="taxonomic scope" value="Bacteria"/>
</dbReference>
<evidence type="ECO:0008006" key="2">
    <source>
        <dbReference type="Google" id="ProtNLM"/>
    </source>
</evidence>
<reference evidence="1" key="1">
    <citation type="submission" date="2005-08" db="EMBL/GenBank/DDBJ databases">
        <title>Complete sequence of Chlorobium chlorochromatii CaD3.</title>
        <authorList>
            <person name="Copeland A."/>
            <person name="Lucas S."/>
            <person name="Lapidus A."/>
            <person name="Barry K."/>
            <person name="Detter J.C."/>
            <person name="Glavina T."/>
            <person name="Hammon N."/>
            <person name="Israni S."/>
            <person name="Pitluck S."/>
            <person name="Bryant D."/>
            <person name="Schmutz J."/>
            <person name="Larimer F."/>
            <person name="Land M."/>
            <person name="Kyrpides N."/>
            <person name="Ivanova N."/>
            <person name="Richardson P."/>
        </authorList>
    </citation>
    <scope>NUCLEOTIDE SEQUENCE [LARGE SCALE GENOMIC DNA]</scope>
    <source>
        <strain evidence="1">CaD3</strain>
    </source>
</reference>
<dbReference type="STRING" id="340177.Cag_2009"/>
<dbReference type="EMBL" id="CP000108">
    <property type="protein sequence ID" value="ABB29257.1"/>
    <property type="molecule type" value="Genomic_DNA"/>
</dbReference>
<gene>
    <name evidence="1" type="ordered locus">Cag_2009</name>
</gene>
<sequence>MKQRKEPKPFGLLISGVYRSLGLEEPYQQFKALQVWREVVGEAIAEVTTLERFTAGQLYIKVNNAAWRLELNFRKRDIIQRLNKELGSPLVQEIIFR</sequence>
<protein>
    <recommendedName>
        <fullName evidence="2">DUF721 domain-containing protein</fullName>
    </recommendedName>
</protein>
<accession>Q3AP18</accession>
<dbReference type="InterPro" id="IPR007922">
    <property type="entry name" value="DciA-like"/>
</dbReference>
<evidence type="ECO:0000313" key="1">
    <source>
        <dbReference type="EMBL" id="ABB29257.1"/>
    </source>
</evidence>
<proteinExistence type="predicted"/>
<dbReference type="PANTHER" id="PTHR36456:SF1">
    <property type="entry name" value="UPF0232 PROTEIN SCO3875"/>
    <property type="match status" value="1"/>
</dbReference>
<dbReference type="OrthoDB" id="9796545at2"/>
<organism evidence="1">
    <name type="scientific">Chlorobium chlorochromatii (strain CaD3)</name>
    <dbReference type="NCBI Taxonomy" id="340177"/>
    <lineage>
        <taxon>Bacteria</taxon>
        <taxon>Pseudomonadati</taxon>
        <taxon>Chlorobiota</taxon>
        <taxon>Chlorobiia</taxon>
        <taxon>Chlorobiales</taxon>
        <taxon>Chlorobiaceae</taxon>
        <taxon>Chlorobium/Pelodictyon group</taxon>
        <taxon>Chlorobium</taxon>
    </lineage>
</organism>
<dbReference type="AlphaFoldDB" id="Q3AP18"/>
<dbReference type="KEGG" id="cch:Cag_2009"/>
<dbReference type="HOGENOM" id="CLU_160523_3_2_10"/>
<name>Q3AP18_CHLCH</name>
<dbReference type="Pfam" id="PF05258">
    <property type="entry name" value="DciA"/>
    <property type="match status" value="1"/>
</dbReference>